<comment type="similarity">
    <text evidence="1 8">Belongs to the SOS response-associated peptidase family.</text>
</comment>
<evidence type="ECO:0000256" key="6">
    <source>
        <dbReference type="ARBA" id="ARBA00023125"/>
    </source>
</evidence>
<dbReference type="PANTHER" id="PTHR13604:SF0">
    <property type="entry name" value="ABASIC SITE PROCESSING PROTEIN HMCES"/>
    <property type="match status" value="1"/>
</dbReference>
<gene>
    <name evidence="9" type="ORF">CR205_06910</name>
</gene>
<dbReference type="GO" id="GO:0003697">
    <property type="term" value="F:single-stranded DNA binding"/>
    <property type="evidence" value="ECO:0007669"/>
    <property type="project" value="InterPro"/>
</dbReference>
<keyword evidence="10" id="KW-1185">Reference proteome</keyword>
<dbReference type="GO" id="GO:0106300">
    <property type="term" value="P:protein-DNA covalent cross-linking repair"/>
    <property type="evidence" value="ECO:0007669"/>
    <property type="project" value="InterPro"/>
</dbReference>
<evidence type="ECO:0000256" key="5">
    <source>
        <dbReference type="ARBA" id="ARBA00023124"/>
    </source>
</evidence>
<name>A0A2W0HML7_9BACI</name>
<keyword evidence="2 8" id="KW-0645">Protease</keyword>
<sequence length="224" mass="25609">MCGRFAMYSNAYFLENLPDLENPEITEQAASRYNAAPGQEILTAVSGKKGIRAGFMKWGLVPFWAKEPSIGYKMINARAETADEKPSFKNLLGKRRCLIPVNGFYEWKKENSCKQPYYIFPKKGGLFFFAGLWDRWEQDGTTLHTCTILTTEANQVMSPVHHRMPVILNQEGQDIWLDRDQTDKSSFKKLLVPSPSESMDLYPVSQYVNKAGNEGPECIERMEF</sequence>
<evidence type="ECO:0000256" key="2">
    <source>
        <dbReference type="ARBA" id="ARBA00022670"/>
    </source>
</evidence>
<reference evidence="9 10" key="1">
    <citation type="submission" date="2017-10" db="EMBL/GenBank/DDBJ databases">
        <title>Bacillus sp. nov., a halophilic bacterium isolated from a Yangshapao Lake.</title>
        <authorList>
            <person name="Wang H."/>
        </authorList>
    </citation>
    <scope>NUCLEOTIDE SEQUENCE [LARGE SCALE GENOMIC DNA]</scope>
    <source>
        <strain evidence="9 10">YSP-3</strain>
    </source>
</reference>
<keyword evidence="3" id="KW-0227">DNA damage</keyword>
<evidence type="ECO:0000313" key="10">
    <source>
        <dbReference type="Proteomes" id="UP000248066"/>
    </source>
</evidence>
<dbReference type="InterPro" id="IPR036590">
    <property type="entry name" value="SRAP-like"/>
</dbReference>
<dbReference type="RefSeq" id="WP_110518194.1">
    <property type="nucleotide sequence ID" value="NZ_PDOF01000001.1"/>
</dbReference>
<dbReference type="InterPro" id="IPR003738">
    <property type="entry name" value="SRAP"/>
</dbReference>
<dbReference type="GO" id="GO:0006508">
    <property type="term" value="P:proteolysis"/>
    <property type="evidence" value="ECO:0007669"/>
    <property type="project" value="UniProtKB-KW"/>
</dbReference>
<dbReference type="GO" id="GO:0008233">
    <property type="term" value="F:peptidase activity"/>
    <property type="evidence" value="ECO:0007669"/>
    <property type="project" value="UniProtKB-KW"/>
</dbReference>
<protein>
    <recommendedName>
        <fullName evidence="8">Abasic site processing protein</fullName>
        <ecNumber evidence="8">3.4.-.-</ecNumber>
    </recommendedName>
</protein>
<keyword evidence="4 8" id="KW-0378">Hydrolase</keyword>
<accession>A0A2W0HML7</accession>
<evidence type="ECO:0000256" key="3">
    <source>
        <dbReference type="ARBA" id="ARBA00022763"/>
    </source>
</evidence>
<dbReference type="EC" id="3.4.-.-" evidence="8"/>
<keyword evidence="7" id="KW-0456">Lyase</keyword>
<dbReference type="AlphaFoldDB" id="A0A2W0HML7"/>
<evidence type="ECO:0000256" key="8">
    <source>
        <dbReference type="RuleBase" id="RU364100"/>
    </source>
</evidence>
<dbReference type="PANTHER" id="PTHR13604">
    <property type="entry name" value="DC12-RELATED"/>
    <property type="match status" value="1"/>
</dbReference>
<dbReference type="EMBL" id="PDOF01000001">
    <property type="protein sequence ID" value="PYZ98322.1"/>
    <property type="molecule type" value="Genomic_DNA"/>
</dbReference>
<dbReference type="GO" id="GO:0016829">
    <property type="term" value="F:lyase activity"/>
    <property type="evidence" value="ECO:0007669"/>
    <property type="project" value="UniProtKB-KW"/>
</dbReference>
<keyword evidence="5" id="KW-0190">Covalent protein-DNA linkage</keyword>
<evidence type="ECO:0000256" key="4">
    <source>
        <dbReference type="ARBA" id="ARBA00022801"/>
    </source>
</evidence>
<dbReference type="OrthoDB" id="9782620at2"/>
<evidence type="ECO:0000256" key="1">
    <source>
        <dbReference type="ARBA" id="ARBA00008136"/>
    </source>
</evidence>
<dbReference type="SUPFAM" id="SSF143081">
    <property type="entry name" value="BB1717-like"/>
    <property type="match status" value="1"/>
</dbReference>
<dbReference type="Pfam" id="PF02586">
    <property type="entry name" value="SRAP"/>
    <property type="match status" value="1"/>
</dbReference>
<proteinExistence type="inferred from homology"/>
<organism evidence="9 10">
    <name type="scientific">Alteribacter lacisalsi</name>
    <dbReference type="NCBI Taxonomy" id="2045244"/>
    <lineage>
        <taxon>Bacteria</taxon>
        <taxon>Bacillati</taxon>
        <taxon>Bacillota</taxon>
        <taxon>Bacilli</taxon>
        <taxon>Bacillales</taxon>
        <taxon>Bacillaceae</taxon>
        <taxon>Alteribacter</taxon>
    </lineage>
</organism>
<dbReference type="Gene3D" id="3.90.1680.10">
    <property type="entry name" value="SOS response associated peptidase-like"/>
    <property type="match status" value="1"/>
</dbReference>
<comment type="caution">
    <text evidence="9">The sequence shown here is derived from an EMBL/GenBank/DDBJ whole genome shotgun (WGS) entry which is preliminary data.</text>
</comment>
<evidence type="ECO:0000256" key="7">
    <source>
        <dbReference type="ARBA" id="ARBA00023239"/>
    </source>
</evidence>
<keyword evidence="6" id="KW-0238">DNA-binding</keyword>
<evidence type="ECO:0000313" key="9">
    <source>
        <dbReference type="EMBL" id="PYZ98322.1"/>
    </source>
</evidence>
<dbReference type="Proteomes" id="UP000248066">
    <property type="component" value="Unassembled WGS sequence"/>
</dbReference>